<evidence type="ECO:0000256" key="5">
    <source>
        <dbReference type="ARBA" id="ARBA00023004"/>
    </source>
</evidence>
<dbReference type="SFLD" id="SFLDS00029">
    <property type="entry name" value="Radical_SAM"/>
    <property type="match status" value="1"/>
</dbReference>
<comment type="caution">
    <text evidence="8">The sequence shown here is derived from an EMBL/GenBank/DDBJ whole genome shotgun (WGS) entry which is preliminary data.</text>
</comment>
<dbReference type="PANTHER" id="PTHR43076">
    <property type="entry name" value="FO SYNTHASE (COFH)"/>
    <property type="match status" value="1"/>
</dbReference>
<sequence length="277" mass="29530">MAEPPVPRPRFHDLVTADGTPYHRIARMPEAGLVTSTVVQTCVRYAEPDRCRFCAIEEPLREPDGTLPVKRPAQLAEAVRAAVRLDGADRVSLTTGTGAGPDRGARYLARCVRAIRAAIGPAVPIQVTCEPPADLAALGLLREAGTTAIGMNVETLDDRLRRRWLPGKARVPLAQYEAAWEHGVRVFGRDHVSTCLLVGLGERPADLIEGARRLVARGVHPFVVPLRPIPGTLAHRDGLTEPPPARVAMITEAVDALLAAHGLAGGAGMPRRAAAVG</sequence>
<dbReference type="EMBL" id="JAVDYB010000001">
    <property type="protein sequence ID" value="MDR7274961.1"/>
    <property type="molecule type" value="Genomic_DNA"/>
</dbReference>
<keyword evidence="9" id="KW-1185">Reference proteome</keyword>
<dbReference type="GO" id="GO:0044689">
    <property type="term" value="F:7,8-didemethyl-8-hydroxy-5-deazariboflavin synthase activity"/>
    <property type="evidence" value="ECO:0007669"/>
    <property type="project" value="TreeGrafter"/>
</dbReference>
<evidence type="ECO:0000256" key="4">
    <source>
        <dbReference type="ARBA" id="ARBA00022723"/>
    </source>
</evidence>
<evidence type="ECO:0000313" key="8">
    <source>
        <dbReference type="EMBL" id="MDR7274961.1"/>
    </source>
</evidence>
<keyword evidence="2" id="KW-0004">4Fe-4S</keyword>
<evidence type="ECO:0000256" key="6">
    <source>
        <dbReference type="ARBA" id="ARBA00023014"/>
    </source>
</evidence>
<evidence type="ECO:0000313" key="9">
    <source>
        <dbReference type="Proteomes" id="UP001183643"/>
    </source>
</evidence>
<reference evidence="8" key="1">
    <citation type="submission" date="2023-07" db="EMBL/GenBank/DDBJ databases">
        <title>Sequencing the genomes of 1000 actinobacteria strains.</title>
        <authorList>
            <person name="Klenk H.-P."/>
        </authorList>
    </citation>
    <scope>NUCLEOTIDE SEQUENCE</scope>
    <source>
        <strain evidence="8">DSM 44707</strain>
    </source>
</reference>
<dbReference type="InterPro" id="IPR006638">
    <property type="entry name" value="Elp3/MiaA/NifB-like_rSAM"/>
</dbReference>
<evidence type="ECO:0000256" key="3">
    <source>
        <dbReference type="ARBA" id="ARBA00022691"/>
    </source>
</evidence>
<keyword evidence="5" id="KW-0408">Iron</keyword>
<gene>
    <name evidence="8" type="ORF">J2S41_001739</name>
</gene>
<keyword evidence="3" id="KW-0949">S-adenosyl-L-methionine</keyword>
<dbReference type="NCBIfam" id="NF045502">
    <property type="entry name" value="variant_rSAM"/>
    <property type="match status" value="1"/>
</dbReference>
<dbReference type="AlphaFoldDB" id="A0AAE4C7Y7"/>
<dbReference type="SMART" id="SM00729">
    <property type="entry name" value="Elp3"/>
    <property type="match status" value="1"/>
</dbReference>
<keyword evidence="4" id="KW-0479">Metal-binding</keyword>
<dbReference type="GO" id="GO:0051539">
    <property type="term" value="F:4 iron, 4 sulfur cluster binding"/>
    <property type="evidence" value="ECO:0007669"/>
    <property type="project" value="UniProtKB-KW"/>
</dbReference>
<evidence type="ECO:0000256" key="2">
    <source>
        <dbReference type="ARBA" id="ARBA00022485"/>
    </source>
</evidence>
<dbReference type="NCBIfam" id="TIGR04043">
    <property type="entry name" value="rSAM_MSMEG_0568"/>
    <property type="match status" value="1"/>
</dbReference>
<dbReference type="InterPro" id="IPR007197">
    <property type="entry name" value="rSAM"/>
</dbReference>
<organism evidence="8 9">
    <name type="scientific">Catenuloplanes atrovinosus</name>
    <dbReference type="NCBI Taxonomy" id="137266"/>
    <lineage>
        <taxon>Bacteria</taxon>
        <taxon>Bacillati</taxon>
        <taxon>Actinomycetota</taxon>
        <taxon>Actinomycetes</taxon>
        <taxon>Micromonosporales</taxon>
        <taxon>Micromonosporaceae</taxon>
        <taxon>Catenuloplanes</taxon>
    </lineage>
</organism>
<name>A0AAE4C7Y7_9ACTN</name>
<dbReference type="PROSITE" id="PS51918">
    <property type="entry name" value="RADICAL_SAM"/>
    <property type="match status" value="1"/>
</dbReference>
<keyword evidence="6" id="KW-0411">Iron-sulfur</keyword>
<dbReference type="Proteomes" id="UP001183643">
    <property type="component" value="Unassembled WGS sequence"/>
</dbReference>
<dbReference type="InterPro" id="IPR034405">
    <property type="entry name" value="F420"/>
</dbReference>
<dbReference type="InterPro" id="IPR013785">
    <property type="entry name" value="Aldolase_TIM"/>
</dbReference>
<dbReference type="InterPro" id="IPR058240">
    <property type="entry name" value="rSAM_sf"/>
</dbReference>
<dbReference type="SUPFAM" id="SSF102114">
    <property type="entry name" value="Radical SAM enzymes"/>
    <property type="match status" value="1"/>
</dbReference>
<dbReference type="PANTHER" id="PTHR43076:SF1">
    <property type="entry name" value="LIPOYL SYNTHASE 2"/>
    <property type="match status" value="1"/>
</dbReference>
<dbReference type="GO" id="GO:0046872">
    <property type="term" value="F:metal ion binding"/>
    <property type="evidence" value="ECO:0007669"/>
    <property type="project" value="UniProtKB-KW"/>
</dbReference>
<evidence type="ECO:0000256" key="1">
    <source>
        <dbReference type="ARBA" id="ARBA00001966"/>
    </source>
</evidence>
<dbReference type="Gene3D" id="3.20.20.70">
    <property type="entry name" value="Aldolase class I"/>
    <property type="match status" value="1"/>
</dbReference>
<dbReference type="Pfam" id="PF04055">
    <property type="entry name" value="Radical_SAM"/>
    <property type="match status" value="1"/>
</dbReference>
<feature type="domain" description="Radical SAM core" evidence="7">
    <location>
        <begin position="26"/>
        <end position="267"/>
    </location>
</feature>
<evidence type="ECO:0000259" key="7">
    <source>
        <dbReference type="PROSITE" id="PS51918"/>
    </source>
</evidence>
<dbReference type="InterPro" id="IPR016779">
    <property type="entry name" value="rSAM_MSMEG0568"/>
</dbReference>
<proteinExistence type="predicted"/>
<protein>
    <submittedName>
        <fullName evidence="8">Radical SAM protein (TIGR04043 family)</fullName>
    </submittedName>
</protein>
<dbReference type="SFLD" id="SFLDG01107">
    <property type="entry name" value="Uncharacterised_Radical_SAM_Su"/>
    <property type="match status" value="1"/>
</dbReference>
<dbReference type="RefSeq" id="WP_310365320.1">
    <property type="nucleotide sequence ID" value="NZ_JAVDYB010000001.1"/>
</dbReference>
<accession>A0AAE4C7Y7</accession>
<comment type="cofactor">
    <cofactor evidence="1">
        <name>[4Fe-4S] cluster</name>
        <dbReference type="ChEBI" id="CHEBI:49883"/>
    </cofactor>
</comment>